<protein>
    <submittedName>
        <fullName evidence="1">Uncharacterized protein</fullName>
    </submittedName>
</protein>
<sequence length="74" mass="7905">MFIDVTDGMDALTAMQVSAAQATFNAAQARSHWFVGVAVAGILIALGAAMMAWWTLQRAIGEPLARTLDHFNAI</sequence>
<dbReference type="EMBL" id="JAQQDW010000176">
    <property type="protein sequence ID" value="MFM0109190.1"/>
    <property type="molecule type" value="Genomic_DNA"/>
</dbReference>
<evidence type="ECO:0000313" key="2">
    <source>
        <dbReference type="Proteomes" id="UP001629235"/>
    </source>
</evidence>
<proteinExistence type="predicted"/>
<comment type="caution">
    <text evidence="1">The sequence shown here is derived from an EMBL/GenBank/DDBJ whole genome shotgun (WGS) entry which is preliminary data.</text>
</comment>
<organism evidence="1 2">
    <name type="scientific">Paraburkholderia rhynchosiae</name>
    <dbReference type="NCBI Taxonomy" id="487049"/>
    <lineage>
        <taxon>Bacteria</taxon>
        <taxon>Pseudomonadati</taxon>
        <taxon>Pseudomonadota</taxon>
        <taxon>Betaproteobacteria</taxon>
        <taxon>Burkholderiales</taxon>
        <taxon>Burkholderiaceae</taxon>
        <taxon>Paraburkholderia</taxon>
    </lineage>
</organism>
<reference evidence="1 2" key="1">
    <citation type="journal article" date="2024" name="Chem. Sci.">
        <title>Discovery of megapolipeptins by genome mining of a Burkholderiales bacteria collection.</title>
        <authorList>
            <person name="Paulo B.S."/>
            <person name="Recchia M.J.J."/>
            <person name="Lee S."/>
            <person name="Fergusson C.H."/>
            <person name="Romanowski S.B."/>
            <person name="Hernandez A."/>
            <person name="Krull N."/>
            <person name="Liu D.Y."/>
            <person name="Cavanagh H."/>
            <person name="Bos A."/>
            <person name="Gray C.A."/>
            <person name="Murphy B.T."/>
            <person name="Linington R.G."/>
            <person name="Eustaquio A.S."/>
        </authorList>
    </citation>
    <scope>NUCLEOTIDE SEQUENCE [LARGE SCALE GENOMIC DNA]</scope>
    <source>
        <strain evidence="1 2">RL18-126-BIB-B</strain>
    </source>
</reference>
<accession>A0ACC7NNV7</accession>
<evidence type="ECO:0000313" key="1">
    <source>
        <dbReference type="EMBL" id="MFM0109190.1"/>
    </source>
</evidence>
<name>A0ACC7NNV7_9BURK</name>
<feature type="non-terminal residue" evidence="1">
    <location>
        <position position="74"/>
    </location>
</feature>
<gene>
    <name evidence="1" type="ORF">PQR01_38880</name>
</gene>
<dbReference type="Proteomes" id="UP001629235">
    <property type="component" value="Unassembled WGS sequence"/>
</dbReference>
<keyword evidence="2" id="KW-1185">Reference proteome</keyword>